<accession>A0AAW9R5T3</accession>
<feature type="transmembrane region" description="Helical" evidence="2">
    <location>
        <begin position="40"/>
        <end position="61"/>
    </location>
</feature>
<keyword evidence="2" id="KW-0472">Membrane</keyword>
<protein>
    <recommendedName>
        <fullName evidence="5">Peptidase M50 domain-containing protein</fullName>
    </recommendedName>
</protein>
<keyword evidence="2" id="KW-1133">Transmembrane helix</keyword>
<evidence type="ECO:0000313" key="4">
    <source>
        <dbReference type="Proteomes" id="UP001364472"/>
    </source>
</evidence>
<evidence type="ECO:0000256" key="1">
    <source>
        <dbReference type="SAM" id="MobiDB-lite"/>
    </source>
</evidence>
<proteinExistence type="predicted"/>
<dbReference type="EMBL" id="JBBDHC010000006">
    <property type="protein sequence ID" value="MEJ1249244.1"/>
    <property type="molecule type" value="Genomic_DNA"/>
</dbReference>
<dbReference type="Proteomes" id="UP001364472">
    <property type="component" value="Unassembled WGS sequence"/>
</dbReference>
<dbReference type="RefSeq" id="WP_337334957.1">
    <property type="nucleotide sequence ID" value="NZ_JBBDHC010000006.1"/>
</dbReference>
<evidence type="ECO:0000313" key="3">
    <source>
        <dbReference type="EMBL" id="MEJ1249244.1"/>
    </source>
</evidence>
<feature type="transmembrane region" description="Helical" evidence="2">
    <location>
        <begin position="145"/>
        <end position="169"/>
    </location>
</feature>
<gene>
    <name evidence="3" type="ORF">WB794_06100</name>
</gene>
<evidence type="ECO:0008006" key="5">
    <source>
        <dbReference type="Google" id="ProtNLM"/>
    </source>
</evidence>
<feature type="transmembrane region" description="Helical" evidence="2">
    <location>
        <begin position="181"/>
        <end position="200"/>
    </location>
</feature>
<keyword evidence="4" id="KW-1185">Reference proteome</keyword>
<dbReference type="AlphaFoldDB" id="A0AAW9R5T3"/>
<feature type="region of interest" description="Disordered" evidence="1">
    <location>
        <begin position="1"/>
        <end position="39"/>
    </location>
</feature>
<evidence type="ECO:0000256" key="2">
    <source>
        <dbReference type="SAM" id="Phobius"/>
    </source>
</evidence>
<organism evidence="3 4">
    <name type="scientific">Denitratimonas tolerans</name>
    <dbReference type="NCBI Taxonomy" id="1338420"/>
    <lineage>
        <taxon>Bacteria</taxon>
        <taxon>Pseudomonadati</taxon>
        <taxon>Pseudomonadota</taxon>
        <taxon>Gammaproteobacteria</taxon>
        <taxon>Lysobacterales</taxon>
        <taxon>Lysobacteraceae</taxon>
        <taxon>Denitratimonas</taxon>
    </lineage>
</organism>
<reference evidence="3 4" key="1">
    <citation type="journal article" date="2016" name="Antonie Van Leeuwenhoek">
        <title>Denitratimonas tolerans gen. nov., sp. nov., a denitrifying bacterium isolated from a bioreactor for tannery wastewater treatment.</title>
        <authorList>
            <person name="Han S.I."/>
            <person name="Kim J.O."/>
            <person name="Lee Y.R."/>
            <person name="Ekpeghere K.I."/>
            <person name="Koh S.C."/>
            <person name="Whang K.S."/>
        </authorList>
    </citation>
    <scope>NUCLEOTIDE SEQUENCE [LARGE SCALE GENOMIC DNA]</scope>
    <source>
        <strain evidence="3 4">KACC 17565</strain>
    </source>
</reference>
<name>A0AAW9R5T3_9GAMM</name>
<feature type="transmembrane region" description="Helical" evidence="2">
    <location>
        <begin position="68"/>
        <end position="85"/>
    </location>
</feature>
<comment type="caution">
    <text evidence="3">The sequence shown here is derived from an EMBL/GenBank/DDBJ whole genome shotgun (WGS) entry which is preliminary data.</text>
</comment>
<sequence>MTDVQRAPDASSVGDLEADLWPPPDPVSASPPARRGGSRVPTVVGGVVGALIGVAIARGALPWSGAQIGLGAIGAMLAIWPQMLVHEAGHVALGRLAGLRAYLLGLGRLRLERTGRGWRGYRGAQALGLGGFALMLPRDADFGRAAFCALGLGGVIANLAASAACVIAMDGFAPGQAWSPVLGGAAVTGFAMAVVNLVPFRHHGWSTDGMSLLQILRGDAMGRARFSAMRLLGLSYAGVRPRDWPPALMPETHGVEDPLMRAHIHALHLAFALDAGEAASAEAHARELVAMFPALPPVVRGPVALAVAGHIALQRRDPARLAAWLPLCTDGLADHSAHREWLHAERYALEGDVEAARERIARAQRADTADRGGARVLAELLDALEQRLDA</sequence>
<keyword evidence="2" id="KW-0812">Transmembrane</keyword>